<evidence type="ECO:0000256" key="1">
    <source>
        <dbReference type="SAM" id="SignalP"/>
    </source>
</evidence>
<evidence type="ECO:0008006" key="4">
    <source>
        <dbReference type="Google" id="ProtNLM"/>
    </source>
</evidence>
<accession>A0ABW2BSR6</accession>
<keyword evidence="3" id="KW-1185">Reference proteome</keyword>
<dbReference type="RefSeq" id="WP_378974861.1">
    <property type="nucleotide sequence ID" value="NZ_JBHSWN010000001.1"/>
</dbReference>
<dbReference type="Gene3D" id="3.40.1000.10">
    <property type="entry name" value="Mog1/PsbP, alpha/beta/alpha sandwich"/>
    <property type="match status" value="1"/>
</dbReference>
<feature type="chain" id="PRO_5047461796" description="DUF1795 domain-containing protein" evidence="1">
    <location>
        <begin position="23"/>
        <end position="346"/>
    </location>
</feature>
<gene>
    <name evidence="2" type="ORF">ACFQE0_25910</name>
</gene>
<name>A0ABW2BSR6_9HYPH</name>
<dbReference type="EMBL" id="JBHSWN010000001">
    <property type="protein sequence ID" value="MFC6792689.1"/>
    <property type="molecule type" value="Genomic_DNA"/>
</dbReference>
<keyword evidence="1" id="KW-0732">Signal</keyword>
<feature type="signal peptide" evidence="1">
    <location>
        <begin position="1"/>
        <end position="22"/>
    </location>
</feature>
<organism evidence="2 3">
    <name type="scientific">Methylobacterium komagatae</name>
    <dbReference type="NCBI Taxonomy" id="374425"/>
    <lineage>
        <taxon>Bacteria</taxon>
        <taxon>Pseudomonadati</taxon>
        <taxon>Pseudomonadota</taxon>
        <taxon>Alphaproteobacteria</taxon>
        <taxon>Hyphomicrobiales</taxon>
        <taxon>Methylobacteriaceae</taxon>
        <taxon>Methylobacterium</taxon>
    </lineage>
</organism>
<protein>
    <recommendedName>
        <fullName evidence="4">DUF1795 domain-containing protein</fullName>
    </recommendedName>
</protein>
<evidence type="ECO:0000313" key="3">
    <source>
        <dbReference type="Proteomes" id="UP001596292"/>
    </source>
</evidence>
<dbReference type="Proteomes" id="UP001596292">
    <property type="component" value="Unassembled WGS sequence"/>
</dbReference>
<reference evidence="3" key="1">
    <citation type="journal article" date="2019" name="Int. J. Syst. Evol. Microbiol.">
        <title>The Global Catalogue of Microorganisms (GCM) 10K type strain sequencing project: providing services to taxonomists for standard genome sequencing and annotation.</title>
        <authorList>
            <consortium name="The Broad Institute Genomics Platform"/>
            <consortium name="The Broad Institute Genome Sequencing Center for Infectious Disease"/>
            <person name="Wu L."/>
            <person name="Ma J."/>
        </authorList>
    </citation>
    <scope>NUCLEOTIDE SEQUENCE [LARGE SCALE GENOMIC DNA]</scope>
    <source>
        <strain evidence="3">CCUG 48316</strain>
    </source>
</reference>
<proteinExistence type="predicted"/>
<evidence type="ECO:0000313" key="2">
    <source>
        <dbReference type="EMBL" id="MFC6792689.1"/>
    </source>
</evidence>
<comment type="caution">
    <text evidence="2">The sequence shown here is derived from an EMBL/GenBank/DDBJ whole genome shotgun (WGS) entry which is preliminary data.</text>
</comment>
<sequence>MNRFRLAVLGVSLAVLPVAAHAKVFELPEEKPAITVTLPDAWSPEEIEKGAQANSPDGSIFVSLEIEKAKDTQKAVLDAIVWLRKKGVKFDQSSQRRKEGEINGLPVVQLEFDGNDNDGPTSVALSIFVLSSERIGILTFWGSPKGQKKYANQLETVLKSLQPLGQLGPKAATTAPSSAPASVSQAPATATVADLETQENATAAVWERLPFSSRHAMFVNRGANAYGDYDARSSNVFEPGEKLLTYLEPLGYAWAAKGDGYRFGVSIDFEILSTDGKILTGQKGILKQELDSHYRNREFFVNSTMSMDGAPAGNYVLAYILHDLVNGRTTRVEQPFTIKGTAAETK</sequence>